<evidence type="ECO:0000256" key="1">
    <source>
        <dbReference type="SAM" id="Phobius"/>
    </source>
</evidence>
<sequence>MANEVSAMSNRRSKRRTTATFFSFVVVLLYGFSLYYSTSDANVSSSLWPAPNTSGFFFGVLLMIAIAALLVVAVRATVVTWITVLVLLAFAGKRRRSLVREGRKITTDITMYAMKIVLKERSLIAISFAVLSFIALVQRRESIDLHWG</sequence>
<accession>A0A200RD32</accession>
<organism evidence="2 3">
    <name type="scientific">Macleaya cordata</name>
    <name type="common">Five-seeded plume-poppy</name>
    <name type="synonym">Bocconia cordata</name>
    <dbReference type="NCBI Taxonomy" id="56857"/>
    <lineage>
        <taxon>Eukaryota</taxon>
        <taxon>Viridiplantae</taxon>
        <taxon>Streptophyta</taxon>
        <taxon>Embryophyta</taxon>
        <taxon>Tracheophyta</taxon>
        <taxon>Spermatophyta</taxon>
        <taxon>Magnoliopsida</taxon>
        <taxon>Ranunculales</taxon>
        <taxon>Papaveraceae</taxon>
        <taxon>Papaveroideae</taxon>
        <taxon>Macleaya</taxon>
    </lineage>
</organism>
<dbReference type="Proteomes" id="UP000195402">
    <property type="component" value="Unassembled WGS sequence"/>
</dbReference>
<dbReference type="AlphaFoldDB" id="A0A200RD32"/>
<feature type="transmembrane region" description="Helical" evidence="1">
    <location>
        <begin position="18"/>
        <end position="37"/>
    </location>
</feature>
<keyword evidence="3" id="KW-1185">Reference proteome</keyword>
<dbReference type="OMA" id="DITMYAM"/>
<evidence type="ECO:0000313" key="2">
    <source>
        <dbReference type="EMBL" id="OVA20606.1"/>
    </source>
</evidence>
<keyword evidence="1" id="KW-0472">Membrane</keyword>
<feature type="transmembrane region" description="Helical" evidence="1">
    <location>
        <begin position="121"/>
        <end position="138"/>
    </location>
</feature>
<dbReference type="InParanoid" id="A0A200RD32"/>
<feature type="transmembrane region" description="Helical" evidence="1">
    <location>
        <begin position="57"/>
        <end position="90"/>
    </location>
</feature>
<reference evidence="2 3" key="1">
    <citation type="journal article" date="2017" name="Mol. Plant">
        <title>The Genome of Medicinal Plant Macleaya cordata Provides New Insights into Benzylisoquinoline Alkaloids Metabolism.</title>
        <authorList>
            <person name="Liu X."/>
            <person name="Liu Y."/>
            <person name="Huang P."/>
            <person name="Ma Y."/>
            <person name="Qing Z."/>
            <person name="Tang Q."/>
            <person name="Cao H."/>
            <person name="Cheng P."/>
            <person name="Zheng Y."/>
            <person name="Yuan Z."/>
            <person name="Zhou Y."/>
            <person name="Liu J."/>
            <person name="Tang Z."/>
            <person name="Zhuo Y."/>
            <person name="Zhang Y."/>
            <person name="Yu L."/>
            <person name="Huang J."/>
            <person name="Yang P."/>
            <person name="Peng Q."/>
            <person name="Zhang J."/>
            <person name="Jiang W."/>
            <person name="Zhang Z."/>
            <person name="Lin K."/>
            <person name="Ro D.K."/>
            <person name="Chen X."/>
            <person name="Xiong X."/>
            <person name="Shang Y."/>
            <person name="Huang S."/>
            <person name="Zeng J."/>
        </authorList>
    </citation>
    <scope>NUCLEOTIDE SEQUENCE [LARGE SCALE GENOMIC DNA]</scope>
    <source>
        <strain evidence="3">cv. BLH2017</strain>
        <tissue evidence="2">Root</tissue>
    </source>
</reference>
<comment type="caution">
    <text evidence="2">The sequence shown here is derived from an EMBL/GenBank/DDBJ whole genome shotgun (WGS) entry which is preliminary data.</text>
</comment>
<dbReference type="PANTHER" id="PTHR34656:SF2">
    <property type="entry name" value="TRANSMEMBRANE PROTEIN"/>
    <property type="match status" value="1"/>
</dbReference>
<dbReference type="STRING" id="56857.A0A200RD32"/>
<keyword evidence="1" id="KW-0812">Transmembrane</keyword>
<gene>
    <name evidence="2" type="ORF">BVC80_1065g164</name>
</gene>
<evidence type="ECO:0000313" key="3">
    <source>
        <dbReference type="Proteomes" id="UP000195402"/>
    </source>
</evidence>
<name>A0A200RD32_MACCD</name>
<dbReference type="OrthoDB" id="1105491at2759"/>
<dbReference type="EMBL" id="MVGT01000078">
    <property type="protein sequence ID" value="OVA20606.1"/>
    <property type="molecule type" value="Genomic_DNA"/>
</dbReference>
<dbReference type="PANTHER" id="PTHR34656">
    <property type="entry name" value="PYRROLINE-5-CARBOXYLATE REDUCTASE"/>
    <property type="match status" value="1"/>
</dbReference>
<proteinExistence type="predicted"/>
<protein>
    <submittedName>
        <fullName evidence="2">Uncharacterized protein</fullName>
    </submittedName>
</protein>
<keyword evidence="1" id="KW-1133">Transmembrane helix</keyword>